<dbReference type="EMBL" id="KL648629">
    <property type="protein sequence ID" value="KEY67144.1"/>
    <property type="molecule type" value="Genomic_DNA"/>
</dbReference>
<proteinExistence type="predicted"/>
<dbReference type="OrthoDB" id="427960at2759"/>
<feature type="region of interest" description="Disordered" evidence="1">
    <location>
        <begin position="21"/>
        <end position="50"/>
    </location>
</feature>
<feature type="compositionally biased region" description="Basic and acidic residues" evidence="1">
    <location>
        <begin position="221"/>
        <end position="231"/>
    </location>
</feature>
<reference evidence="2 3" key="1">
    <citation type="journal article" date="2014" name="BMC Genomics">
        <title>Comparative genome sequencing reveals chemotype-specific gene clusters in the toxigenic black mold Stachybotrys.</title>
        <authorList>
            <person name="Semeiks J."/>
            <person name="Borek D."/>
            <person name="Otwinowski Z."/>
            <person name="Grishin N.V."/>
        </authorList>
    </citation>
    <scope>NUCLEOTIDE SEQUENCE [LARGE SCALE GENOMIC DNA]</scope>
    <source>
        <strain evidence="3">CBS 109288 / IBT 7711</strain>
    </source>
</reference>
<dbReference type="AlphaFoldDB" id="A0A084APB5"/>
<organism evidence="2 3">
    <name type="scientific">Stachybotrys chartarum (strain CBS 109288 / IBT 7711)</name>
    <name type="common">Toxic black mold</name>
    <name type="synonym">Stilbospora chartarum</name>
    <dbReference type="NCBI Taxonomy" id="1280523"/>
    <lineage>
        <taxon>Eukaryota</taxon>
        <taxon>Fungi</taxon>
        <taxon>Dikarya</taxon>
        <taxon>Ascomycota</taxon>
        <taxon>Pezizomycotina</taxon>
        <taxon>Sordariomycetes</taxon>
        <taxon>Hypocreomycetidae</taxon>
        <taxon>Hypocreales</taxon>
        <taxon>Stachybotryaceae</taxon>
        <taxon>Stachybotrys</taxon>
    </lineage>
</organism>
<feature type="region of interest" description="Disordered" evidence="1">
    <location>
        <begin position="164"/>
        <end position="252"/>
    </location>
</feature>
<evidence type="ECO:0000313" key="3">
    <source>
        <dbReference type="Proteomes" id="UP000028045"/>
    </source>
</evidence>
<feature type="compositionally biased region" description="Low complexity" evidence="1">
    <location>
        <begin position="22"/>
        <end position="37"/>
    </location>
</feature>
<gene>
    <name evidence="2" type="ORF">S7711_03005</name>
</gene>
<keyword evidence="3" id="KW-1185">Reference proteome</keyword>
<dbReference type="Proteomes" id="UP000028045">
    <property type="component" value="Unassembled WGS sequence"/>
</dbReference>
<evidence type="ECO:0000256" key="1">
    <source>
        <dbReference type="SAM" id="MobiDB-lite"/>
    </source>
</evidence>
<evidence type="ECO:0000313" key="2">
    <source>
        <dbReference type="EMBL" id="KEY67144.1"/>
    </source>
</evidence>
<dbReference type="HOGENOM" id="CLU_059403_1_1_1"/>
<accession>A0A084APB5</accession>
<protein>
    <submittedName>
        <fullName evidence="2">Uncharacterized protein</fullName>
    </submittedName>
</protein>
<name>A0A084APB5_STACB</name>
<sequence length="252" mass="27339">MAPETPKGVSARLLTMKFMQRAAASASSAGSPESEGPSAKKRKLGDSAADGRFNVNIDQASIKAALEQQEATRQAALRAHTTEDTQWVLNTSWSRPGEAKPAKEPLKIVYVGYGDTDAANDSENDYDEASIGRTSTRALQPVSNRGICIIIQNLRSLGQAELTCGQNPEATGRHSDDGESSEESSSDSHDARRKSGKRSSSDGARIASKQARSRSRSRSRPSKENTKAKELRNKRKKKEVHLNKLTSISSQR</sequence>
<feature type="compositionally biased region" description="Basic residues" evidence="1">
    <location>
        <begin position="211"/>
        <end position="220"/>
    </location>
</feature>